<protein>
    <submittedName>
        <fullName evidence="4">T9SS C-terminal target domain-containing protein</fullName>
    </submittedName>
</protein>
<keyword evidence="1 2" id="KW-0732">Signal</keyword>
<evidence type="ECO:0000259" key="3">
    <source>
        <dbReference type="SMART" id="SM00664"/>
    </source>
</evidence>
<feature type="domain" description="DOMON" evidence="3">
    <location>
        <begin position="58"/>
        <end position="155"/>
    </location>
</feature>
<dbReference type="InterPro" id="IPR045266">
    <property type="entry name" value="DOH_DOMON"/>
</dbReference>
<dbReference type="SMART" id="SM00664">
    <property type="entry name" value="DoH"/>
    <property type="match status" value="1"/>
</dbReference>
<reference evidence="5" key="1">
    <citation type="journal article" date="2019" name="Int. J. Syst. Evol. Microbiol.">
        <title>The Global Catalogue of Microorganisms (GCM) 10K type strain sequencing project: providing services to taxonomists for standard genome sequencing and annotation.</title>
        <authorList>
            <consortium name="The Broad Institute Genomics Platform"/>
            <consortium name="The Broad Institute Genome Sequencing Center for Infectious Disease"/>
            <person name="Wu L."/>
            <person name="Ma J."/>
        </authorList>
    </citation>
    <scope>NUCLEOTIDE SEQUENCE [LARGE SCALE GENOMIC DNA]</scope>
    <source>
        <strain evidence="5">CCM 8681</strain>
    </source>
</reference>
<name>A0ABQ2BZI5_9FLAO</name>
<dbReference type="Pfam" id="PF18962">
    <property type="entry name" value="Por_Secre_tail"/>
    <property type="match status" value="1"/>
</dbReference>
<dbReference type="InterPro" id="IPR026444">
    <property type="entry name" value="Secre_tail"/>
</dbReference>
<proteinExistence type="predicted"/>
<gene>
    <name evidence="4" type="ORF">GCM10011444_22280</name>
</gene>
<keyword evidence="5" id="KW-1185">Reference proteome</keyword>
<dbReference type="EMBL" id="BMDQ01000003">
    <property type="protein sequence ID" value="GGI57919.1"/>
    <property type="molecule type" value="Genomic_DNA"/>
</dbReference>
<dbReference type="Proteomes" id="UP000624701">
    <property type="component" value="Unassembled WGS sequence"/>
</dbReference>
<feature type="signal peptide" evidence="2">
    <location>
        <begin position="1"/>
        <end position="18"/>
    </location>
</feature>
<dbReference type="InterPro" id="IPR005018">
    <property type="entry name" value="DOMON_domain"/>
</dbReference>
<dbReference type="CDD" id="cd09631">
    <property type="entry name" value="DOMON_DOH"/>
    <property type="match status" value="1"/>
</dbReference>
<dbReference type="NCBIfam" id="TIGR04183">
    <property type="entry name" value="Por_Secre_tail"/>
    <property type="match status" value="1"/>
</dbReference>
<feature type="chain" id="PRO_5047360958" evidence="2">
    <location>
        <begin position="19"/>
        <end position="268"/>
    </location>
</feature>
<comment type="caution">
    <text evidence="4">The sequence shown here is derived from an EMBL/GenBank/DDBJ whole genome shotgun (WGS) entry which is preliminary data.</text>
</comment>
<accession>A0ABQ2BZI5</accession>
<evidence type="ECO:0000256" key="1">
    <source>
        <dbReference type="ARBA" id="ARBA00022729"/>
    </source>
</evidence>
<evidence type="ECO:0000256" key="2">
    <source>
        <dbReference type="SAM" id="SignalP"/>
    </source>
</evidence>
<dbReference type="RefSeq" id="WP_188374837.1">
    <property type="nucleotide sequence ID" value="NZ_BMDQ01000003.1"/>
</dbReference>
<evidence type="ECO:0000313" key="5">
    <source>
        <dbReference type="Proteomes" id="UP000624701"/>
    </source>
</evidence>
<sequence>MKKITLLCFLIATSFAFSQNNWTTGEVNLDGGNFSVQFDINGNTNVVTMTMKGPVGVWLAVAPNVGANNTMGNANDDCIVFNNNGLEDRFMQGFTGQPVLDNSSDSDDEWTLEQNTDDGTVRTVVATRAINTGDSQDFVFPENTQASFPILWAKGNGTLGFGYHGNLASGNRGGTVASIVLSNEDFQLNPARFTISPNPSTNDLNIGILYDASRDYNLEVYDVLGKQIYRGQLIKDDSTIDVRSWRRGVYLVKLSSDQSTQTKRFIKQ</sequence>
<organism evidence="4 5">
    <name type="scientific">Winogradskyella haliclonae</name>
    <dbReference type="NCBI Taxonomy" id="2048558"/>
    <lineage>
        <taxon>Bacteria</taxon>
        <taxon>Pseudomonadati</taxon>
        <taxon>Bacteroidota</taxon>
        <taxon>Flavobacteriia</taxon>
        <taxon>Flavobacteriales</taxon>
        <taxon>Flavobacteriaceae</taxon>
        <taxon>Winogradskyella</taxon>
    </lineage>
</organism>
<evidence type="ECO:0000313" key="4">
    <source>
        <dbReference type="EMBL" id="GGI57919.1"/>
    </source>
</evidence>